<comment type="caution">
    <text evidence="5">The sequence shown here is derived from an EMBL/GenBank/DDBJ whole genome shotgun (WGS) entry which is preliminary data.</text>
</comment>
<accession>A0A6A3I4L0</accession>
<dbReference type="SMART" id="SM00612">
    <property type="entry name" value="Kelch"/>
    <property type="match status" value="2"/>
</dbReference>
<reference evidence="5 6" key="1">
    <citation type="submission" date="2018-09" db="EMBL/GenBank/DDBJ databases">
        <title>Genomic investigation of the strawberry pathogen Phytophthora fragariae indicates pathogenicity is determined by transcriptional variation in three key races.</title>
        <authorList>
            <person name="Adams T.M."/>
            <person name="Armitage A.D."/>
            <person name="Sobczyk M.K."/>
            <person name="Bates H.J."/>
            <person name="Dunwell J.M."/>
            <person name="Nellist C.F."/>
            <person name="Harrison R.J."/>
        </authorList>
    </citation>
    <scope>NUCLEOTIDE SEQUENCE [LARGE SCALE GENOMIC DNA]</scope>
    <source>
        <strain evidence="5 6">SCRP245</strain>
    </source>
</reference>
<dbReference type="SUPFAM" id="SSF117281">
    <property type="entry name" value="Kelch motif"/>
    <property type="match status" value="1"/>
</dbReference>
<dbReference type="PANTHER" id="PTHR46093">
    <property type="entry name" value="ACYL-COA-BINDING DOMAIN-CONTAINING PROTEIN 5"/>
    <property type="match status" value="1"/>
</dbReference>
<evidence type="ECO:0000256" key="4">
    <source>
        <dbReference type="SAM" id="MobiDB-lite"/>
    </source>
</evidence>
<dbReference type="AlphaFoldDB" id="A0A6A3I4L0"/>
<feature type="coiled-coil region" evidence="3">
    <location>
        <begin position="238"/>
        <end position="353"/>
    </location>
</feature>
<dbReference type="Gene3D" id="2.120.10.80">
    <property type="entry name" value="Kelch-type beta propeller"/>
    <property type="match status" value="1"/>
</dbReference>
<dbReference type="EMBL" id="QXFW01002594">
    <property type="protein sequence ID" value="KAE8977100.1"/>
    <property type="molecule type" value="Genomic_DNA"/>
</dbReference>
<keyword evidence="3" id="KW-0175">Coiled coil</keyword>
<dbReference type="Pfam" id="PF24681">
    <property type="entry name" value="Kelch_KLHDC2_KLHL20_DRC7"/>
    <property type="match status" value="1"/>
</dbReference>
<keyword evidence="2" id="KW-0677">Repeat</keyword>
<name>A0A6A3I4L0_9STRA</name>
<dbReference type="InterPro" id="IPR015915">
    <property type="entry name" value="Kelch-typ_b-propeller"/>
</dbReference>
<proteinExistence type="predicted"/>
<dbReference type="SUPFAM" id="SSF57997">
    <property type="entry name" value="Tropomyosin"/>
    <property type="match status" value="1"/>
</dbReference>
<evidence type="ECO:0000313" key="5">
    <source>
        <dbReference type="EMBL" id="KAE8977100.1"/>
    </source>
</evidence>
<organism evidence="5 6">
    <name type="scientific">Phytophthora fragariae</name>
    <dbReference type="NCBI Taxonomy" id="53985"/>
    <lineage>
        <taxon>Eukaryota</taxon>
        <taxon>Sar</taxon>
        <taxon>Stramenopiles</taxon>
        <taxon>Oomycota</taxon>
        <taxon>Peronosporomycetes</taxon>
        <taxon>Peronosporales</taxon>
        <taxon>Peronosporaceae</taxon>
        <taxon>Phytophthora</taxon>
    </lineage>
</organism>
<gene>
    <name evidence="5" type="ORF">PF011_g23790</name>
</gene>
<evidence type="ECO:0000256" key="2">
    <source>
        <dbReference type="ARBA" id="ARBA00022737"/>
    </source>
</evidence>
<evidence type="ECO:0000256" key="3">
    <source>
        <dbReference type="SAM" id="Coils"/>
    </source>
</evidence>
<dbReference type="PANTHER" id="PTHR46093:SF18">
    <property type="entry name" value="FIBRONECTIN TYPE-III DOMAIN-CONTAINING PROTEIN"/>
    <property type="match status" value="1"/>
</dbReference>
<sequence>MAPNQEVATVYAAESVAMDDSALKPAKRGGATLTQVGEGGLIYLIGGANREGASFGDVHCFDFETRAWKFVIPSSGSLSPRSGHSAVAIGSKIYVFGGFDVAAGATFNDVNVFDTRTLSWYEAAVEGEEPRPRNAHAAIILPEDDDSRETRRMLVHGGSSLEVGASDELFLLHVPVHDVDTALRWEKLSPDGEPSDENLVETLEHLRGEFGRQAEELRRKDEELRVARTQFSELDACSREVEQELESEISRLNRRNNELENANRNLERRLENELRRVTSMQMQLSSRSGEVTQLHQRLQRLEQENDDLQTRVRRLKATQEDLDNKLERAEEQLVFAQQEFDDFESQVEESTQQSRDQIQDLTANVTMYQTFLSYILQTGKPYTARTVDKLECIIKEPPSSDTDDTDEEGNENGDDDTLEDGCSQFCEEQRTKLCTKVILLTVEWSDIATAPCTCNVEHV</sequence>
<dbReference type="Proteomes" id="UP000460718">
    <property type="component" value="Unassembled WGS sequence"/>
</dbReference>
<dbReference type="InterPro" id="IPR006652">
    <property type="entry name" value="Kelch_1"/>
</dbReference>
<evidence type="ECO:0000313" key="6">
    <source>
        <dbReference type="Proteomes" id="UP000460718"/>
    </source>
</evidence>
<feature type="compositionally biased region" description="Acidic residues" evidence="4">
    <location>
        <begin position="401"/>
        <end position="419"/>
    </location>
</feature>
<keyword evidence="1" id="KW-0880">Kelch repeat</keyword>
<feature type="region of interest" description="Disordered" evidence="4">
    <location>
        <begin position="395"/>
        <end position="420"/>
    </location>
</feature>
<evidence type="ECO:0000256" key="1">
    <source>
        <dbReference type="ARBA" id="ARBA00022441"/>
    </source>
</evidence>
<dbReference type="Gene3D" id="6.10.250.1080">
    <property type="match status" value="1"/>
</dbReference>
<protein>
    <submittedName>
        <fullName evidence="5">Uncharacterized protein</fullName>
    </submittedName>
</protein>